<dbReference type="InterPro" id="IPR006101">
    <property type="entry name" value="Glyco_hydro_2"/>
</dbReference>
<dbReference type="PROSITE" id="PS00608">
    <property type="entry name" value="GLYCOSYL_HYDROL_F2_2"/>
    <property type="match status" value="1"/>
</dbReference>
<feature type="domain" description="Glycosyl hydrolases family 2 sugar binding" evidence="8">
    <location>
        <begin position="39"/>
        <end position="207"/>
    </location>
</feature>
<dbReference type="GO" id="GO:0005975">
    <property type="term" value="P:carbohydrate metabolic process"/>
    <property type="evidence" value="ECO:0007669"/>
    <property type="project" value="InterPro"/>
</dbReference>
<keyword evidence="10" id="KW-1185">Reference proteome</keyword>
<evidence type="ECO:0000256" key="4">
    <source>
        <dbReference type="ARBA" id="ARBA00022801"/>
    </source>
</evidence>
<dbReference type="InterPro" id="IPR036156">
    <property type="entry name" value="Beta-gal/glucu_dom_sf"/>
</dbReference>
<dbReference type="PRINTS" id="PR00132">
    <property type="entry name" value="GLHYDRLASE2"/>
</dbReference>
<organism evidence="9 10">
    <name type="scientific">Pontiella sulfatireligans</name>
    <dbReference type="NCBI Taxonomy" id="2750658"/>
    <lineage>
        <taxon>Bacteria</taxon>
        <taxon>Pseudomonadati</taxon>
        <taxon>Kiritimatiellota</taxon>
        <taxon>Kiritimatiellia</taxon>
        <taxon>Kiritimatiellales</taxon>
        <taxon>Pontiellaceae</taxon>
        <taxon>Pontiella</taxon>
    </lineage>
</organism>
<sequence>MDKPKNFVDMIHNEAYLEPFRKGLITNESLINDYGRRIELLNGMWSFTIDPYDTCLRGKWWQEEDRDSRGAFVPVDYNFDDWELTSVPSCINLQKPEYFWYEGPAVYTREFHYYEEVGRERVYLKVGAVNYEALIFINRRFVGRHLGGSTPMFVDVTDYLNKEHGNETNRILIVTNNDRKPTQVPMHNTDWFNYGGLYRDIGLIRLPKTFIADSSVGLQKGSGFKKIDVSVTVDGPEQSGTAAVEIPELGIVQTLEVRDGKGTLEIVAEPELWDTDNPKLYDVMISYATDTLNEKIGFREIATSGTEILLNGKSIKLKGISSHEESVVGGKTMTEAEIRENFALVKEMNANYMRLAHYPHTEKAARIADEVGLLLWEEIPVYWSIAFTNPDTYADAENQLCEMIKRDKNRASVIMWSVGNENADTDERLVFMRKLAEKAKEMDPSRLVSAACLWNKDELRIEDRLADSLDVMGINEYFGWYNPHFDDLVTLFENSRSGKPIVITECGADAPFGEHGTKDQMWTEEYQENVYIQQVETMRKIDYMAGFSPWILYDFRCPRRTNRYQQSFYNRKGLLNPDKTQKKLAFKILRDFYAEWE</sequence>
<comment type="similarity">
    <text evidence="1">Belongs to the glycosyl hydrolase 2 family.</text>
</comment>
<feature type="domain" description="Glycoside hydrolase family 2 catalytic" evidence="7">
    <location>
        <begin position="305"/>
        <end position="586"/>
    </location>
</feature>
<dbReference type="InterPro" id="IPR017853">
    <property type="entry name" value="GH"/>
</dbReference>
<dbReference type="Pfam" id="PF02837">
    <property type="entry name" value="Glyco_hydro_2_N"/>
    <property type="match status" value="1"/>
</dbReference>
<dbReference type="GO" id="GO:0030246">
    <property type="term" value="F:carbohydrate binding"/>
    <property type="evidence" value="ECO:0007669"/>
    <property type="project" value="TreeGrafter"/>
</dbReference>
<evidence type="ECO:0000256" key="2">
    <source>
        <dbReference type="ARBA" id="ARBA00012761"/>
    </source>
</evidence>
<dbReference type="AlphaFoldDB" id="A0A6C2UFH6"/>
<reference evidence="9 10" key="1">
    <citation type="submission" date="2019-04" db="EMBL/GenBank/DDBJ databases">
        <authorList>
            <person name="Van Vliet M D."/>
        </authorList>
    </citation>
    <scope>NUCLEOTIDE SEQUENCE [LARGE SCALE GENOMIC DNA]</scope>
    <source>
        <strain evidence="9 10">F21</strain>
    </source>
</reference>
<evidence type="ECO:0000259" key="7">
    <source>
        <dbReference type="Pfam" id="PF02836"/>
    </source>
</evidence>
<dbReference type="RefSeq" id="WP_136060098.1">
    <property type="nucleotide sequence ID" value="NZ_CAAHFH010000001.1"/>
</dbReference>
<dbReference type="Gene3D" id="3.20.20.80">
    <property type="entry name" value="Glycosidases"/>
    <property type="match status" value="1"/>
</dbReference>
<name>A0A6C2UFH6_9BACT</name>
<dbReference type="EMBL" id="CAAHFH010000001">
    <property type="protein sequence ID" value="VGO18633.1"/>
    <property type="molecule type" value="Genomic_DNA"/>
</dbReference>
<dbReference type="InterPro" id="IPR013783">
    <property type="entry name" value="Ig-like_fold"/>
</dbReference>
<dbReference type="EC" id="3.2.1.31" evidence="2"/>
<protein>
    <recommendedName>
        <fullName evidence="3">Beta-glucuronidase</fullName>
        <ecNumber evidence="2">3.2.1.31</ecNumber>
    </recommendedName>
</protein>
<dbReference type="PANTHER" id="PTHR10066:SF67">
    <property type="entry name" value="BETA-GLUCURONIDASE"/>
    <property type="match status" value="1"/>
</dbReference>
<dbReference type="InterPro" id="IPR006102">
    <property type="entry name" value="Ig-like_GH2"/>
</dbReference>
<keyword evidence="5" id="KW-0326">Glycosidase</keyword>
<dbReference type="Gene3D" id="2.60.120.260">
    <property type="entry name" value="Galactose-binding domain-like"/>
    <property type="match status" value="1"/>
</dbReference>
<dbReference type="InterPro" id="IPR006104">
    <property type="entry name" value="Glyco_hydro_2_N"/>
</dbReference>
<dbReference type="PANTHER" id="PTHR10066">
    <property type="entry name" value="BETA-GLUCURONIDASE"/>
    <property type="match status" value="1"/>
</dbReference>
<feature type="domain" description="Glycoside hydrolase family 2 immunoglobulin-like beta-sandwich" evidence="6">
    <location>
        <begin position="226"/>
        <end position="299"/>
    </location>
</feature>
<dbReference type="InterPro" id="IPR006103">
    <property type="entry name" value="Glyco_hydro_2_cat"/>
</dbReference>
<dbReference type="SUPFAM" id="SSF49303">
    <property type="entry name" value="beta-Galactosidase/glucuronidase domain"/>
    <property type="match status" value="1"/>
</dbReference>
<proteinExistence type="inferred from homology"/>
<evidence type="ECO:0000259" key="6">
    <source>
        <dbReference type="Pfam" id="PF00703"/>
    </source>
</evidence>
<evidence type="ECO:0000256" key="3">
    <source>
        <dbReference type="ARBA" id="ARBA00016205"/>
    </source>
</evidence>
<dbReference type="Gene3D" id="2.60.40.10">
    <property type="entry name" value="Immunoglobulins"/>
    <property type="match status" value="1"/>
</dbReference>
<dbReference type="SUPFAM" id="SSF49785">
    <property type="entry name" value="Galactose-binding domain-like"/>
    <property type="match status" value="1"/>
</dbReference>
<evidence type="ECO:0000259" key="8">
    <source>
        <dbReference type="Pfam" id="PF02837"/>
    </source>
</evidence>
<dbReference type="GO" id="GO:0019391">
    <property type="term" value="P:glucuronoside catabolic process"/>
    <property type="evidence" value="ECO:0007669"/>
    <property type="project" value="TreeGrafter"/>
</dbReference>
<accession>A0A6C2UFH6</accession>
<gene>
    <name evidence="9" type="primary">uidA_1</name>
    <name evidence="9" type="ORF">SCARR_00686</name>
</gene>
<evidence type="ECO:0000313" key="9">
    <source>
        <dbReference type="EMBL" id="VGO18633.1"/>
    </source>
</evidence>
<evidence type="ECO:0000256" key="1">
    <source>
        <dbReference type="ARBA" id="ARBA00007401"/>
    </source>
</evidence>
<dbReference type="SUPFAM" id="SSF51445">
    <property type="entry name" value="(Trans)glycosidases"/>
    <property type="match status" value="1"/>
</dbReference>
<dbReference type="GO" id="GO:0004566">
    <property type="term" value="F:beta-glucuronidase activity"/>
    <property type="evidence" value="ECO:0007669"/>
    <property type="project" value="UniProtKB-EC"/>
</dbReference>
<evidence type="ECO:0000313" key="10">
    <source>
        <dbReference type="Proteomes" id="UP000346198"/>
    </source>
</evidence>
<dbReference type="InterPro" id="IPR008979">
    <property type="entry name" value="Galactose-bd-like_sf"/>
</dbReference>
<keyword evidence="4" id="KW-0378">Hydrolase</keyword>
<dbReference type="Pfam" id="PF02836">
    <property type="entry name" value="Glyco_hydro_2_C"/>
    <property type="match status" value="1"/>
</dbReference>
<dbReference type="InterPro" id="IPR023232">
    <property type="entry name" value="Glyco_hydro_2_AS"/>
</dbReference>
<evidence type="ECO:0000256" key="5">
    <source>
        <dbReference type="ARBA" id="ARBA00023295"/>
    </source>
</evidence>
<dbReference type="Pfam" id="PF00703">
    <property type="entry name" value="Glyco_hydro_2"/>
    <property type="match status" value="1"/>
</dbReference>
<dbReference type="Proteomes" id="UP000346198">
    <property type="component" value="Unassembled WGS sequence"/>
</dbReference>